<evidence type="ECO:0000313" key="3">
    <source>
        <dbReference type="Proteomes" id="UP000199341"/>
    </source>
</evidence>
<keyword evidence="1" id="KW-0812">Transmembrane</keyword>
<sequence>MPGGPGAPGAARGSGGVGRAVLWAVVGAAVASALWGGGVLLLGKDSGAKADLRGYTVRNDLCSSADLTAFSGTYAGGSTPTAYTTKGRTLDEMECSEGMKISATSDLSDAYVDIEVDLHKKTDPAGEFDDQWLGYRQHKPASTVVPVSGYGDEAFLVTASGSDEVTLAVRDGWVTYSMTWNSFSYEDSAPSSSDATAWVKSSTRATLAKLKS</sequence>
<dbReference type="AlphaFoldDB" id="A0A1H0GVI5"/>
<evidence type="ECO:0000313" key="2">
    <source>
        <dbReference type="EMBL" id="SDO10895.1"/>
    </source>
</evidence>
<reference evidence="2 3" key="1">
    <citation type="submission" date="2016-10" db="EMBL/GenBank/DDBJ databases">
        <authorList>
            <person name="de Groot N.N."/>
        </authorList>
    </citation>
    <scope>NUCLEOTIDE SEQUENCE [LARGE SCALE GENOMIC DNA]</scope>
    <source>
        <strain evidence="2 3">CGMCC 4.2022</strain>
    </source>
</reference>
<protein>
    <submittedName>
        <fullName evidence="2">Uncharacterized protein</fullName>
    </submittedName>
</protein>
<dbReference type="Proteomes" id="UP000199341">
    <property type="component" value="Unassembled WGS sequence"/>
</dbReference>
<keyword evidence="3" id="KW-1185">Reference proteome</keyword>
<keyword evidence="1" id="KW-1133">Transmembrane helix</keyword>
<keyword evidence="1" id="KW-0472">Membrane</keyword>
<name>A0A1H0GVI5_9ACTN</name>
<evidence type="ECO:0000256" key="1">
    <source>
        <dbReference type="SAM" id="Phobius"/>
    </source>
</evidence>
<organism evidence="2 3">
    <name type="scientific">Actinacidiphila guanduensis</name>
    <dbReference type="NCBI Taxonomy" id="310781"/>
    <lineage>
        <taxon>Bacteria</taxon>
        <taxon>Bacillati</taxon>
        <taxon>Actinomycetota</taxon>
        <taxon>Actinomycetes</taxon>
        <taxon>Kitasatosporales</taxon>
        <taxon>Streptomycetaceae</taxon>
        <taxon>Actinacidiphila</taxon>
    </lineage>
</organism>
<proteinExistence type="predicted"/>
<gene>
    <name evidence="2" type="ORF">SAMN05216259_107295</name>
</gene>
<dbReference type="EMBL" id="FNIE01000007">
    <property type="protein sequence ID" value="SDO10895.1"/>
    <property type="molecule type" value="Genomic_DNA"/>
</dbReference>
<accession>A0A1H0GVI5</accession>
<feature type="transmembrane region" description="Helical" evidence="1">
    <location>
        <begin position="20"/>
        <end position="43"/>
    </location>
</feature>